<dbReference type="InterPro" id="IPR043504">
    <property type="entry name" value="Peptidase_S1_PA_chymotrypsin"/>
</dbReference>
<dbReference type="RefSeq" id="WP_311361432.1">
    <property type="nucleotide sequence ID" value="NZ_JAVRIE010000003.1"/>
</dbReference>
<comment type="similarity">
    <text evidence="1">Belongs to the peptidase S1C family.</text>
</comment>
<accession>A0AAW8R175</accession>
<dbReference type="InterPro" id="IPR051201">
    <property type="entry name" value="Chloro_Bact_Ser_Proteases"/>
</dbReference>
<organism evidence="4 5">
    <name type="scientific">Brumicola blandensis</name>
    <dbReference type="NCBI Taxonomy" id="3075611"/>
    <lineage>
        <taxon>Bacteria</taxon>
        <taxon>Pseudomonadati</taxon>
        <taxon>Pseudomonadota</taxon>
        <taxon>Gammaproteobacteria</taxon>
        <taxon>Alteromonadales</taxon>
        <taxon>Alteromonadaceae</taxon>
        <taxon>Brumicola</taxon>
    </lineage>
</organism>
<dbReference type="Pfam" id="PF13365">
    <property type="entry name" value="Trypsin_2"/>
    <property type="match status" value="1"/>
</dbReference>
<proteinExistence type="inferred from homology"/>
<evidence type="ECO:0000256" key="1">
    <source>
        <dbReference type="ARBA" id="ARBA00010541"/>
    </source>
</evidence>
<dbReference type="Proteomes" id="UP001249020">
    <property type="component" value="Unassembled WGS sequence"/>
</dbReference>
<dbReference type="EMBL" id="JAVRIE010000003">
    <property type="protein sequence ID" value="MDT0582650.1"/>
    <property type="molecule type" value="Genomic_DNA"/>
</dbReference>
<evidence type="ECO:0000313" key="4">
    <source>
        <dbReference type="EMBL" id="MDT0582650.1"/>
    </source>
</evidence>
<dbReference type="GO" id="GO:0008233">
    <property type="term" value="F:peptidase activity"/>
    <property type="evidence" value="ECO:0007669"/>
    <property type="project" value="UniProtKB-KW"/>
</dbReference>
<keyword evidence="5" id="KW-1185">Reference proteome</keyword>
<dbReference type="PANTHER" id="PTHR43343">
    <property type="entry name" value="PEPTIDASE S12"/>
    <property type="match status" value="1"/>
</dbReference>
<comment type="caution">
    <text evidence="4">The sequence shown here is derived from an EMBL/GenBank/DDBJ whole genome shotgun (WGS) entry which is preliminary data.</text>
</comment>
<name>A0AAW8R175_9ALTE</name>
<protein>
    <submittedName>
        <fullName evidence="4">Serine protease</fullName>
    </submittedName>
</protein>
<reference evidence="4 5" key="1">
    <citation type="submission" date="2023-09" db="EMBL/GenBank/DDBJ databases">
        <authorList>
            <person name="Rey-Velasco X."/>
        </authorList>
    </citation>
    <scope>NUCLEOTIDE SEQUENCE [LARGE SCALE GENOMIC DNA]</scope>
    <source>
        <strain evidence="4 5">W409</strain>
    </source>
</reference>
<keyword evidence="2 4" id="KW-0645">Protease</keyword>
<dbReference type="GO" id="GO:0006508">
    <property type="term" value="P:proteolysis"/>
    <property type="evidence" value="ECO:0007669"/>
    <property type="project" value="UniProtKB-KW"/>
</dbReference>
<dbReference type="SUPFAM" id="SSF50494">
    <property type="entry name" value="Trypsin-like serine proteases"/>
    <property type="match status" value="1"/>
</dbReference>
<dbReference type="Gene3D" id="2.40.10.10">
    <property type="entry name" value="Trypsin-like serine proteases"/>
    <property type="match status" value="2"/>
</dbReference>
<dbReference type="AlphaFoldDB" id="A0AAW8R175"/>
<dbReference type="InterPro" id="IPR009003">
    <property type="entry name" value="Peptidase_S1_PA"/>
</dbReference>
<evidence type="ECO:0000256" key="2">
    <source>
        <dbReference type="ARBA" id="ARBA00022670"/>
    </source>
</evidence>
<sequence length="281" mass="30143">MITTSSCHFEQRHISTTWRVLLTLVVFIVFGSTGNTAFAYQGGGQEQETRLVQNIKKTKPSVVGIAILTPLEANAPKIIGTGFVVGDGKHIVTNYHVVSKDLDPKKVQHYVALSGSGPNPQVHKMTVLAIDPVHDLAILTIDKALPSLSLANDDLVDDGSSVFFTGFPIGAVLGLYPATHTGLVAATTPDINPANNANELTVEMLKRLKKPFMIYQLDATAYPGNSGSPLLSLYSNEVIGIINKVFVKEGKEAALTNPSGITYAIPVRELRKLAKTVDLAL</sequence>
<keyword evidence="3" id="KW-0378">Hydrolase</keyword>
<evidence type="ECO:0000256" key="3">
    <source>
        <dbReference type="ARBA" id="ARBA00022801"/>
    </source>
</evidence>
<gene>
    <name evidence="4" type="ORF">RM544_08860</name>
</gene>
<evidence type="ECO:0000313" key="5">
    <source>
        <dbReference type="Proteomes" id="UP001249020"/>
    </source>
</evidence>
<dbReference type="PANTHER" id="PTHR43343:SF3">
    <property type="entry name" value="PROTEASE DO-LIKE 8, CHLOROPLASTIC"/>
    <property type="match status" value="1"/>
</dbReference>